<evidence type="ECO:0000256" key="1">
    <source>
        <dbReference type="ARBA" id="ARBA00022729"/>
    </source>
</evidence>
<feature type="domain" description="Secretion system C-terminal sorting" evidence="3">
    <location>
        <begin position="344"/>
        <end position="408"/>
    </location>
</feature>
<evidence type="ECO:0000259" key="4">
    <source>
        <dbReference type="Pfam" id="PF19081"/>
    </source>
</evidence>
<name>A0ABY4BPJ3_9FLAO</name>
<keyword evidence="1 2" id="KW-0732">Signal</keyword>
<feature type="signal peptide" evidence="2">
    <location>
        <begin position="1"/>
        <end position="21"/>
    </location>
</feature>
<dbReference type="EMBL" id="CP094532">
    <property type="protein sequence ID" value="UOE41025.1"/>
    <property type="molecule type" value="Genomic_DNA"/>
</dbReference>
<evidence type="ECO:0000313" key="5">
    <source>
        <dbReference type="EMBL" id="UOE41025.1"/>
    </source>
</evidence>
<feature type="chain" id="PRO_5045385666" evidence="2">
    <location>
        <begin position="22"/>
        <end position="414"/>
    </location>
</feature>
<evidence type="ECO:0000256" key="2">
    <source>
        <dbReference type="SAM" id="SignalP"/>
    </source>
</evidence>
<dbReference type="InterPro" id="IPR026444">
    <property type="entry name" value="Secre_tail"/>
</dbReference>
<sequence>MKKLYFLLAATVGLIQINGQACTTPTISVNSPTVCAGTSATLNATTDGQVVKWYSSQTATDPIAMGTTYTTPALSANTSYWVESYNYSNGATPTNGGKVSPSGTGTSSVVTASSPWGLAFTANSDFLIETVDVYGAGTGGNMVIKLLDASYAIITEKTVTIPSGGTASAPLKVTIPINFSVTGGNSYKLVASSSPVLIRDLSGNAFPYSLGSFGSITGGTINNSNTNNTVYYFFYNWRISPLPACASGRVESLVTVNTVAAPVASSPQTLPAGSTLSNVVITGQNISWFATAALTTPIPATTPVVNGTTYYATQTVNGCTSAATPVTINVGLSVVDVKQSRFQVYPNPAVDIVNIKGNELISTIEVYDLSGKLIMNEPVQQKDTQLNISSLRTGNYRMVIKTSSGSYHASIIKK</sequence>
<keyword evidence="6" id="KW-1185">Reference proteome</keyword>
<dbReference type="Proteomes" id="UP000831460">
    <property type="component" value="Chromosome"/>
</dbReference>
<dbReference type="InterPro" id="IPR044023">
    <property type="entry name" value="Ig_7"/>
</dbReference>
<reference evidence="5 6" key="1">
    <citation type="submission" date="2022-03" db="EMBL/GenBank/DDBJ databases">
        <title>Chryseobacterium sp. isolated from particulate matters in swine house.</title>
        <authorList>
            <person name="Won M."/>
            <person name="Kim S.-J."/>
            <person name="Kwon S.-W."/>
        </authorList>
    </citation>
    <scope>NUCLEOTIDE SEQUENCE [LARGE SCALE GENOMIC DNA]</scope>
    <source>
        <strain evidence="5 6">SC2-2</strain>
    </source>
</reference>
<dbReference type="RefSeq" id="WP_243549299.1">
    <property type="nucleotide sequence ID" value="NZ_CP094532.1"/>
</dbReference>
<dbReference type="NCBIfam" id="TIGR04183">
    <property type="entry name" value="Por_Secre_tail"/>
    <property type="match status" value="1"/>
</dbReference>
<accession>A0ABY4BPJ3</accession>
<dbReference type="Pfam" id="PF19081">
    <property type="entry name" value="Ig_7"/>
    <property type="match status" value="1"/>
</dbReference>
<feature type="domain" description="Ig-like" evidence="4">
    <location>
        <begin position="24"/>
        <end position="88"/>
    </location>
</feature>
<protein>
    <submittedName>
        <fullName evidence="5">T9SS type A sorting domain-containing protein</fullName>
    </submittedName>
</protein>
<organism evidence="5 6">
    <name type="scientific">Chryseobacterium suipulveris</name>
    <dbReference type="NCBI Taxonomy" id="2929800"/>
    <lineage>
        <taxon>Bacteria</taxon>
        <taxon>Pseudomonadati</taxon>
        <taxon>Bacteroidota</taxon>
        <taxon>Flavobacteriia</taxon>
        <taxon>Flavobacteriales</taxon>
        <taxon>Weeksellaceae</taxon>
        <taxon>Chryseobacterium group</taxon>
        <taxon>Chryseobacterium</taxon>
    </lineage>
</organism>
<proteinExistence type="predicted"/>
<evidence type="ECO:0000259" key="3">
    <source>
        <dbReference type="Pfam" id="PF18962"/>
    </source>
</evidence>
<evidence type="ECO:0000313" key="6">
    <source>
        <dbReference type="Proteomes" id="UP000831460"/>
    </source>
</evidence>
<dbReference type="Pfam" id="PF18962">
    <property type="entry name" value="Por_Secre_tail"/>
    <property type="match status" value="1"/>
</dbReference>
<gene>
    <name evidence="5" type="ORF">MTP09_14155</name>
</gene>